<gene>
    <name evidence="2" type="ORF">A2Y75_01510</name>
</gene>
<evidence type="ECO:0000256" key="1">
    <source>
        <dbReference type="SAM" id="MobiDB-lite"/>
    </source>
</evidence>
<evidence type="ECO:0000313" key="2">
    <source>
        <dbReference type="EMBL" id="OFW58413.1"/>
    </source>
</evidence>
<evidence type="ECO:0000313" key="3">
    <source>
        <dbReference type="Proteomes" id="UP000177876"/>
    </source>
</evidence>
<feature type="region of interest" description="Disordered" evidence="1">
    <location>
        <begin position="1"/>
        <end position="102"/>
    </location>
</feature>
<dbReference type="AlphaFoldDB" id="A0A1F2WNI2"/>
<feature type="compositionally biased region" description="Low complexity" evidence="1">
    <location>
        <begin position="10"/>
        <end position="46"/>
    </location>
</feature>
<reference evidence="2 3" key="1">
    <citation type="journal article" date="2016" name="Nat. Commun.">
        <title>Thousands of microbial genomes shed light on interconnected biogeochemical processes in an aquifer system.</title>
        <authorList>
            <person name="Anantharaman K."/>
            <person name="Brown C.T."/>
            <person name="Hug L.A."/>
            <person name="Sharon I."/>
            <person name="Castelle C.J."/>
            <person name="Probst A.J."/>
            <person name="Thomas B.C."/>
            <person name="Singh A."/>
            <person name="Wilkins M.J."/>
            <person name="Karaoz U."/>
            <person name="Brodie E.L."/>
            <person name="Williams K.H."/>
            <person name="Hubbard S.S."/>
            <person name="Banfield J.F."/>
        </authorList>
    </citation>
    <scope>NUCLEOTIDE SEQUENCE [LARGE SCALE GENOMIC DNA]</scope>
</reference>
<feature type="compositionally biased region" description="Low complexity" evidence="1">
    <location>
        <begin position="56"/>
        <end position="66"/>
    </location>
</feature>
<name>A0A1F2WNI2_9ACTN</name>
<protein>
    <submittedName>
        <fullName evidence="2">Uncharacterized protein</fullName>
    </submittedName>
</protein>
<dbReference type="EMBL" id="MELK01000023">
    <property type="protein sequence ID" value="OFW58413.1"/>
    <property type="molecule type" value="Genomic_DNA"/>
</dbReference>
<dbReference type="Proteomes" id="UP000177876">
    <property type="component" value="Unassembled WGS sequence"/>
</dbReference>
<proteinExistence type="predicted"/>
<sequence>MTTKTETKTQTKTKTQTQTQTQTETETKTETQTQTQAQTQAQTQTETETETETKTETQAQTQTQTETETDRIRIEEWPHSPDHHTERGTAPHKSIDKRPAPDDANTVWAWLNLATNTRTERFVEASRVCNPRCISQCDLMIIERHKLANQIHSHGAD</sequence>
<accession>A0A1F2WNI2</accession>
<feature type="compositionally biased region" description="Basic and acidic residues" evidence="1">
    <location>
        <begin position="68"/>
        <end position="101"/>
    </location>
</feature>
<comment type="caution">
    <text evidence="2">The sequence shown here is derived from an EMBL/GenBank/DDBJ whole genome shotgun (WGS) entry which is preliminary data.</text>
</comment>
<organism evidence="2 3">
    <name type="scientific">Candidatus Solincola sediminis</name>
    <dbReference type="NCBI Taxonomy" id="1797199"/>
    <lineage>
        <taxon>Bacteria</taxon>
        <taxon>Bacillati</taxon>
        <taxon>Actinomycetota</taxon>
        <taxon>Candidatus Geothermincolia</taxon>
        <taxon>Candidatus Geothermincolales</taxon>
        <taxon>Candidatus Geothermincolaceae</taxon>
        <taxon>Candidatus Solincola</taxon>
    </lineage>
</organism>